<feature type="non-terminal residue" evidence="1">
    <location>
        <position position="1"/>
    </location>
</feature>
<dbReference type="Proteomes" id="UP000053605">
    <property type="component" value="Unassembled WGS sequence"/>
</dbReference>
<dbReference type="EMBL" id="KK734556">
    <property type="protein sequence ID" value="KFR09689.1"/>
    <property type="molecule type" value="Genomic_DNA"/>
</dbReference>
<dbReference type="AlphaFoldDB" id="A0A091W2K3"/>
<protein>
    <submittedName>
        <fullName evidence="1">Uncharacterized protein</fullName>
    </submittedName>
</protein>
<name>A0A091W2K3_OPIHO</name>
<dbReference type="PhylomeDB" id="A0A091W2K3"/>
<keyword evidence="2" id="KW-1185">Reference proteome</keyword>
<sequence>FLLLAQGHGSEDFEGICCMNLSDRSKSIHQQLSELHKNLRAITVETGLTDWLKTL</sequence>
<evidence type="ECO:0000313" key="1">
    <source>
        <dbReference type="EMBL" id="KFR09689.1"/>
    </source>
</evidence>
<reference evidence="1 2" key="1">
    <citation type="submission" date="2014-04" db="EMBL/GenBank/DDBJ databases">
        <title>Genome evolution of avian class.</title>
        <authorList>
            <person name="Zhang G."/>
            <person name="Li C."/>
        </authorList>
    </citation>
    <scope>NUCLEOTIDE SEQUENCE [LARGE SCALE GENOMIC DNA]</scope>
    <source>
        <strain evidence="1">BGI_N306</strain>
    </source>
</reference>
<feature type="non-terminal residue" evidence="1">
    <location>
        <position position="55"/>
    </location>
</feature>
<evidence type="ECO:0000313" key="2">
    <source>
        <dbReference type="Proteomes" id="UP000053605"/>
    </source>
</evidence>
<accession>A0A091W2K3</accession>
<organism evidence="1 2">
    <name type="scientific">Opisthocomus hoazin</name>
    <name type="common">Hoatzin</name>
    <name type="synonym">Phasianus hoazin</name>
    <dbReference type="NCBI Taxonomy" id="30419"/>
    <lineage>
        <taxon>Eukaryota</taxon>
        <taxon>Metazoa</taxon>
        <taxon>Chordata</taxon>
        <taxon>Craniata</taxon>
        <taxon>Vertebrata</taxon>
        <taxon>Euteleostomi</taxon>
        <taxon>Archelosauria</taxon>
        <taxon>Archosauria</taxon>
        <taxon>Dinosauria</taxon>
        <taxon>Saurischia</taxon>
        <taxon>Theropoda</taxon>
        <taxon>Coelurosauria</taxon>
        <taxon>Aves</taxon>
        <taxon>Neognathae</taxon>
        <taxon>Neoaves</taxon>
        <taxon>Opisthocomiformes</taxon>
        <taxon>Opisthocomidae</taxon>
        <taxon>Opisthocomus</taxon>
    </lineage>
</organism>
<gene>
    <name evidence="1" type="ORF">N306_06763</name>
</gene>
<proteinExistence type="predicted"/>
<dbReference type="Gene3D" id="1.10.287.210">
    <property type="match status" value="1"/>
</dbReference>